<keyword evidence="2" id="KW-0472">Membrane</keyword>
<feature type="transmembrane region" description="Helical" evidence="2">
    <location>
        <begin position="20"/>
        <end position="42"/>
    </location>
</feature>
<dbReference type="Proteomes" id="UP000095087">
    <property type="component" value="Unassembled WGS sequence"/>
</dbReference>
<gene>
    <name evidence="3" type="ORF">A7A08_02239</name>
</gene>
<evidence type="ECO:0008006" key="5">
    <source>
        <dbReference type="Google" id="ProtNLM"/>
    </source>
</evidence>
<dbReference type="STRING" id="1177755.A7A08_02239"/>
<keyword evidence="2" id="KW-0812">Transmembrane</keyword>
<name>A0A1E2RXR7_9HYPH</name>
<keyword evidence="2" id="KW-1133">Transmembrane helix</keyword>
<evidence type="ECO:0000313" key="3">
    <source>
        <dbReference type="EMBL" id="ODA66942.1"/>
    </source>
</evidence>
<feature type="region of interest" description="Disordered" evidence="1">
    <location>
        <begin position="162"/>
        <end position="197"/>
    </location>
</feature>
<feature type="region of interest" description="Disordered" evidence="1">
    <location>
        <begin position="126"/>
        <end position="145"/>
    </location>
</feature>
<feature type="compositionally biased region" description="Low complexity" evidence="1">
    <location>
        <begin position="169"/>
        <end position="191"/>
    </location>
</feature>
<dbReference type="AlphaFoldDB" id="A0A1E2RXR7"/>
<reference evidence="3 4" key="1">
    <citation type="submission" date="2016-07" db="EMBL/GenBank/DDBJ databases">
        <title>Draft genome sequence of Methyloligella halotolerans C2T (VKM B-2706T=CCUG 61687T=DSM 25045T), a halotolerant polyhydroxybutyrate accumulating methylotroph.</title>
        <authorList>
            <person name="Vasilenko O.V."/>
            <person name="Doronina N.V."/>
            <person name="Poroshina M.N."/>
            <person name="Tarlachkov S.V."/>
            <person name="Trotsenko Y.A."/>
        </authorList>
    </citation>
    <scope>NUCLEOTIDE SEQUENCE [LARGE SCALE GENOMIC DNA]</scope>
    <source>
        <strain evidence="3 4">VKM B-2706</strain>
    </source>
</reference>
<keyword evidence="4" id="KW-1185">Reference proteome</keyword>
<evidence type="ECO:0000313" key="4">
    <source>
        <dbReference type="Proteomes" id="UP000095087"/>
    </source>
</evidence>
<organism evidence="3 4">
    <name type="scientific">Methyloligella halotolerans</name>
    <dbReference type="NCBI Taxonomy" id="1177755"/>
    <lineage>
        <taxon>Bacteria</taxon>
        <taxon>Pseudomonadati</taxon>
        <taxon>Pseudomonadota</taxon>
        <taxon>Alphaproteobacteria</taxon>
        <taxon>Hyphomicrobiales</taxon>
        <taxon>Hyphomicrobiaceae</taxon>
        <taxon>Methyloligella</taxon>
    </lineage>
</organism>
<protein>
    <recommendedName>
        <fullName evidence="5">Lipoprotein</fullName>
    </recommendedName>
</protein>
<accession>A0A1E2RXR7</accession>
<evidence type="ECO:0000256" key="2">
    <source>
        <dbReference type="SAM" id="Phobius"/>
    </source>
</evidence>
<evidence type="ECO:0000256" key="1">
    <source>
        <dbReference type="SAM" id="MobiDB-lite"/>
    </source>
</evidence>
<proteinExistence type="predicted"/>
<comment type="caution">
    <text evidence="3">The sequence shown here is derived from an EMBL/GenBank/DDBJ whole genome shotgun (WGS) entry which is preliminary data.</text>
</comment>
<dbReference type="EMBL" id="MASI01000005">
    <property type="protein sequence ID" value="ODA66942.1"/>
    <property type="molecule type" value="Genomic_DNA"/>
</dbReference>
<sequence>MDAVIKPVFAALRDIAQSRLMGALIIVLAAVSLTGCTGGGSVPFGSTLFAPKVYALSPIVGAPSEITEQMTQALVQQGQANGVTIVPNGQDAPLTIRGYLVASRERRGATISYIWDVNDAGGKRVNRVAGEQQVPRPRSDPWSGVGATELNQIAAKTIAGLSGRGGGASAPPATASAPRSGTPAPSASGGSSSSGGGGFNSFLNRNFGGGSSGSGATAAATRAAAPAAAATAAATGPVTTLVAPVQGAPGDGQTSLARAMQKKLAADGVKLARARGANVYTVQGKVSVTNASGNRETVRIDWTVLDPSGKRVGTVSQQNTIGKGSLNGPWGAIADAAAGAAADGIVDLLPKQRG</sequence>